<accession>A0AA38H2R7</accession>
<organism evidence="2 3">
    <name type="scientific">Dioszegia hungarica</name>
    <dbReference type="NCBI Taxonomy" id="4972"/>
    <lineage>
        <taxon>Eukaryota</taxon>
        <taxon>Fungi</taxon>
        <taxon>Dikarya</taxon>
        <taxon>Basidiomycota</taxon>
        <taxon>Agaricomycotina</taxon>
        <taxon>Tremellomycetes</taxon>
        <taxon>Tremellales</taxon>
        <taxon>Bulleribasidiaceae</taxon>
        <taxon>Dioszegia</taxon>
    </lineage>
</organism>
<dbReference type="AlphaFoldDB" id="A0AA38H2R7"/>
<feature type="compositionally biased region" description="Low complexity" evidence="1">
    <location>
        <begin position="529"/>
        <end position="541"/>
    </location>
</feature>
<sequence>MNDFSDDSVVKIYLNRRRPGSVQAGKGLADGSSELGSYSSQLSTVLESSPGSNRRSGVWSNDDSHAGHLPPSPPSQSMRYNPSLTINTKTEASPERFSSPSARFTVQILLHPSDLPDGSVFDPVNDAIISRSVLRDRLQAGHPSQGSRDLPQDKRRRLFMLPRNATVVEAIEQGLERFGIQGGVVDGGDDVEERGGKRSGIKFRYSLVAVTRGQGPELTFAERELPPSSKLLDSYSVPPTLKPVERTTPEQRRRSREWSYNAGQASDILPSDPIFILRRSGSRHPSKDSSRAILQQQQQQSLGIEGNSIASSSTRPDLRNGAMSPQEIIAAQRAASRATQKALISAHTNKSEGIDVVLPNRGTLRSSRLLEPTGDEVVRYSFIDDDGETYDISELLEEEWGVDGTQSSPHIPQAAPAPMGNSLRPPGPYRQGTDQSVYVTAPSTPEPGMSRQIGVPARPPLDRRGSGSTDILRGVVERSAGKPEEKLEEKIARVIEKVKTTKAIPTTPGPPVPIAITQSSPIPSGRTTPSSSAPGSAHVSSRALSPLLEGQQSASPSSVNSRSNSRQGSGSLQNTAASVNRIISRHRQQPSIASIMSDISGPGANEHGEDDGEGRDRDRDRDGNTTPATATSSSHPTPPLGTSIFMRAVNSTSPTPRQPVRYTDDFGMKTLMGLVEARAREMRPKAKKERKAVGAAAGPEEEVTRLLWGEKMGREETEEMAPEIRSCLGRAQSRLDAWDAELDGLLASLGGRMR</sequence>
<feature type="compositionally biased region" description="Low complexity" evidence="1">
    <location>
        <begin position="550"/>
        <end position="574"/>
    </location>
</feature>
<feature type="region of interest" description="Disordered" evidence="1">
    <location>
        <begin position="231"/>
        <end position="260"/>
    </location>
</feature>
<protein>
    <submittedName>
        <fullName evidence="2">Uncharacterized protein</fullName>
    </submittedName>
</protein>
<feature type="compositionally biased region" description="Low complexity" evidence="1">
    <location>
        <begin position="625"/>
        <end position="635"/>
    </location>
</feature>
<comment type="caution">
    <text evidence="2">The sequence shown here is derived from an EMBL/GenBank/DDBJ whole genome shotgun (WGS) entry which is preliminary data.</text>
</comment>
<reference evidence="2" key="1">
    <citation type="journal article" date="2022" name="G3 (Bethesda)">
        <title>High quality genome of the basidiomycete yeast Dioszegia hungarica PDD-24b-2 isolated from cloud water.</title>
        <authorList>
            <person name="Jarrige D."/>
            <person name="Haridas S."/>
            <person name="Bleykasten-Grosshans C."/>
            <person name="Joly M."/>
            <person name="Nadalig T."/>
            <person name="Sancelme M."/>
            <person name="Vuilleumier S."/>
            <person name="Grigoriev I.V."/>
            <person name="Amato P."/>
            <person name="Bringel F."/>
        </authorList>
    </citation>
    <scope>NUCLEOTIDE SEQUENCE</scope>
    <source>
        <strain evidence="2">PDD-24b-2</strain>
    </source>
</reference>
<dbReference type="Proteomes" id="UP001164286">
    <property type="component" value="Unassembled WGS sequence"/>
</dbReference>
<feature type="compositionally biased region" description="Basic and acidic residues" evidence="1">
    <location>
        <begin position="614"/>
        <end position="623"/>
    </location>
</feature>
<keyword evidence="3" id="KW-1185">Reference proteome</keyword>
<evidence type="ECO:0000313" key="2">
    <source>
        <dbReference type="EMBL" id="KAI9633048.1"/>
    </source>
</evidence>
<feature type="region of interest" description="Disordered" evidence="1">
    <location>
        <begin position="15"/>
        <end position="82"/>
    </location>
</feature>
<feature type="region of interest" description="Disordered" evidence="1">
    <location>
        <begin position="595"/>
        <end position="644"/>
    </location>
</feature>
<evidence type="ECO:0000313" key="3">
    <source>
        <dbReference type="Proteomes" id="UP001164286"/>
    </source>
</evidence>
<gene>
    <name evidence="2" type="ORF">MKK02DRAFT_35243</name>
</gene>
<dbReference type="EMBL" id="JAKWFO010000013">
    <property type="protein sequence ID" value="KAI9633048.1"/>
    <property type="molecule type" value="Genomic_DNA"/>
</dbReference>
<feature type="region of interest" description="Disordered" evidence="1">
    <location>
        <begin position="443"/>
        <end position="470"/>
    </location>
</feature>
<proteinExistence type="predicted"/>
<evidence type="ECO:0000256" key="1">
    <source>
        <dbReference type="SAM" id="MobiDB-lite"/>
    </source>
</evidence>
<feature type="region of interest" description="Disordered" evidence="1">
    <location>
        <begin position="502"/>
        <end position="575"/>
    </location>
</feature>
<name>A0AA38H2R7_9TREE</name>
<feature type="compositionally biased region" description="Low complexity" evidence="1">
    <location>
        <begin position="31"/>
        <end position="43"/>
    </location>
</feature>
<dbReference type="RefSeq" id="XP_052942825.1">
    <property type="nucleotide sequence ID" value="XM_053089122.1"/>
</dbReference>
<dbReference type="GeneID" id="77728327"/>
<feature type="region of interest" description="Disordered" evidence="1">
    <location>
        <begin position="278"/>
        <end position="320"/>
    </location>
</feature>
<feature type="compositionally biased region" description="Polar residues" evidence="1">
    <location>
        <begin position="44"/>
        <end position="61"/>
    </location>
</feature>
<feature type="compositionally biased region" description="Polar residues" evidence="1">
    <location>
        <begin position="516"/>
        <end position="528"/>
    </location>
</feature>
<feature type="compositionally biased region" description="Basic and acidic residues" evidence="1">
    <location>
        <begin position="243"/>
        <end position="252"/>
    </location>
</feature>